<feature type="transmembrane region" description="Helical" evidence="2">
    <location>
        <begin position="94"/>
        <end position="115"/>
    </location>
</feature>
<name>A0A1F4ZBE2_9BACT</name>
<feature type="transmembrane region" description="Helical" evidence="2">
    <location>
        <begin position="246"/>
        <end position="265"/>
    </location>
</feature>
<dbReference type="NCBIfam" id="TIGR01764">
    <property type="entry name" value="excise"/>
    <property type="match status" value="1"/>
</dbReference>
<feature type="transmembrane region" description="Helical" evidence="2">
    <location>
        <begin position="272"/>
        <end position="289"/>
    </location>
</feature>
<feature type="transmembrane region" description="Helical" evidence="2">
    <location>
        <begin position="185"/>
        <end position="202"/>
    </location>
</feature>
<evidence type="ECO:0000256" key="1">
    <source>
        <dbReference type="SAM" id="MobiDB-lite"/>
    </source>
</evidence>
<protein>
    <recommendedName>
        <fullName evidence="3">Helix-turn-helix domain-containing protein</fullName>
    </recommendedName>
</protein>
<feature type="transmembrane region" description="Helical" evidence="2">
    <location>
        <begin position="162"/>
        <end position="179"/>
    </location>
</feature>
<dbReference type="EMBL" id="MEXN01000005">
    <property type="protein sequence ID" value="OGD03572.1"/>
    <property type="molecule type" value="Genomic_DNA"/>
</dbReference>
<evidence type="ECO:0000259" key="3">
    <source>
        <dbReference type="Pfam" id="PF12728"/>
    </source>
</evidence>
<dbReference type="Proteomes" id="UP000177080">
    <property type="component" value="Unassembled WGS sequence"/>
</dbReference>
<dbReference type="Pfam" id="PF12728">
    <property type="entry name" value="HTH_17"/>
    <property type="match status" value="1"/>
</dbReference>
<keyword evidence="2" id="KW-0812">Transmembrane</keyword>
<dbReference type="GO" id="GO:0003677">
    <property type="term" value="F:DNA binding"/>
    <property type="evidence" value="ECO:0007669"/>
    <property type="project" value="InterPro"/>
</dbReference>
<evidence type="ECO:0000313" key="5">
    <source>
        <dbReference type="Proteomes" id="UP000177080"/>
    </source>
</evidence>
<proteinExistence type="predicted"/>
<evidence type="ECO:0000313" key="4">
    <source>
        <dbReference type="EMBL" id="OGD03572.1"/>
    </source>
</evidence>
<feature type="domain" description="Helix-turn-helix" evidence="3">
    <location>
        <begin position="5"/>
        <end position="54"/>
    </location>
</feature>
<feature type="transmembrane region" description="Helical" evidence="2">
    <location>
        <begin position="127"/>
        <end position="150"/>
    </location>
</feature>
<comment type="caution">
    <text evidence="4">The sequence shown here is derived from an EMBL/GenBank/DDBJ whole genome shotgun (WGS) entry which is preliminary data.</text>
</comment>
<gene>
    <name evidence="4" type="ORF">A2989_02725</name>
</gene>
<dbReference type="AlphaFoldDB" id="A0A1F4ZBE2"/>
<reference evidence="4 5" key="1">
    <citation type="journal article" date="2016" name="Nat. Commun.">
        <title>Thousands of microbial genomes shed light on interconnected biogeochemical processes in an aquifer system.</title>
        <authorList>
            <person name="Anantharaman K."/>
            <person name="Brown C.T."/>
            <person name="Hug L.A."/>
            <person name="Sharon I."/>
            <person name="Castelle C.J."/>
            <person name="Probst A.J."/>
            <person name="Thomas B.C."/>
            <person name="Singh A."/>
            <person name="Wilkins M.J."/>
            <person name="Karaoz U."/>
            <person name="Brodie E.L."/>
            <person name="Williams K.H."/>
            <person name="Hubbard S.S."/>
            <person name="Banfield J.F."/>
        </authorList>
    </citation>
    <scope>NUCLEOTIDE SEQUENCE [LARGE SCALE GENOMIC DNA]</scope>
</reference>
<feature type="transmembrane region" description="Helical" evidence="2">
    <location>
        <begin position="576"/>
        <end position="599"/>
    </location>
</feature>
<organism evidence="4 5">
    <name type="scientific">Candidatus Amesbacteria bacterium RIFCSPLOWO2_01_FULL_48_25</name>
    <dbReference type="NCBI Taxonomy" id="1797259"/>
    <lineage>
        <taxon>Bacteria</taxon>
        <taxon>Candidatus Amesiibacteriota</taxon>
    </lineage>
</organism>
<dbReference type="SUPFAM" id="SSF46955">
    <property type="entry name" value="Putative DNA-binding domain"/>
    <property type="match status" value="1"/>
</dbReference>
<feature type="transmembrane region" description="Helical" evidence="2">
    <location>
        <begin position="209"/>
        <end position="226"/>
    </location>
</feature>
<feature type="transmembrane region" description="Helical" evidence="2">
    <location>
        <begin position="331"/>
        <end position="351"/>
    </location>
</feature>
<dbReference type="InterPro" id="IPR010093">
    <property type="entry name" value="SinI_DNA-bd"/>
</dbReference>
<dbReference type="InterPro" id="IPR009061">
    <property type="entry name" value="DNA-bd_dom_put_sf"/>
</dbReference>
<feature type="region of interest" description="Disordered" evidence="1">
    <location>
        <begin position="54"/>
        <end position="73"/>
    </location>
</feature>
<dbReference type="STRING" id="1797259.A2989_02725"/>
<sequence length="604" mass="66072">MPKTYTVKQVAVALGFSTNTVYKYLDEGKIKATRLGSEGRFRIPESEVTRLLGERQAVTPPSPSEALSGVERAKEGSTEDNTLSLLNRVANPDLFDWFLALTAVFVGLTEFLYPLSYQLLSVDPYRSLVLITKILLILAGPTLIAVDIFIPAKKTAHHLLSRLPLAAGFAVLAFINTITNQYLNVAPLSILAIFSLISILWHKHPIFRFLTFLYLVSLTSAFALVYQPQPILFADLRYFISSTPGLFIVLASAATTIAFVICFYASRVSRPIFTFCLWAISFFFLLVSLSKLTDQSWTKAIVYLCIAAFCFLQPISEHIESLSHFTRRQVLIAFIWMLCIVALGVLAVYTIQSSYRRSILSTVNQNSLAAARLIDNFITDSVRTIGSLSQSPQVAPSNLTDFLKESYLANSTLRRLLIVSSATGEIIASYPPYPADLLPNLAGSPLADQPPTTLLSYLSPPPTQDSSPAIYISSSINADKLTGVLVGIIDTVKLEDQLDDLLSSSSSTYTLIDSRNRSLLPPDSSAPPSIPGQSYPRVGYSSAGVLSFLSSSPIKPYQLTILVDQPYAQSFRTASIVSFSVFLVTLLSGIGGLLGAVYFSSRKP</sequence>
<dbReference type="InterPro" id="IPR041657">
    <property type="entry name" value="HTH_17"/>
</dbReference>
<accession>A0A1F4ZBE2</accession>
<keyword evidence="2" id="KW-0472">Membrane</keyword>
<evidence type="ECO:0000256" key="2">
    <source>
        <dbReference type="SAM" id="Phobius"/>
    </source>
</evidence>
<keyword evidence="2" id="KW-1133">Transmembrane helix</keyword>